<dbReference type="Proteomes" id="UP001159659">
    <property type="component" value="Unassembled WGS sequence"/>
</dbReference>
<gene>
    <name evidence="1" type="ORF">PFR002_LOCUS2655</name>
</gene>
<organism evidence="1 2">
    <name type="scientific">Peronospora farinosa</name>
    <dbReference type="NCBI Taxonomy" id="134698"/>
    <lineage>
        <taxon>Eukaryota</taxon>
        <taxon>Sar</taxon>
        <taxon>Stramenopiles</taxon>
        <taxon>Oomycota</taxon>
        <taxon>Peronosporomycetes</taxon>
        <taxon>Peronosporales</taxon>
        <taxon>Peronosporaceae</taxon>
        <taxon>Peronospora</taxon>
    </lineage>
</organism>
<comment type="caution">
    <text evidence="1">The sequence shown here is derived from an EMBL/GenBank/DDBJ whole genome shotgun (WGS) entry which is preliminary data.</text>
</comment>
<name>A0AAV0T6E8_9STRA</name>
<sequence>MDIGVSEVIKSNVNNNSVEHSSVTLSETVRTPLSETHSNIETLVVGNEIGSCIEQVKVVDLVIDVTYDDGSLNLGNDIGSRIEQVKFDDFISDSGYNSDQLDVGNDISFRIEQVKVNNYISDSGYNSDLLDVGNDISSRIEQVKVNDVVSDVTCDSDSMYVFNDIITRIRQFKVEEFIDLGNDDIPSTSKGTVSSMRRQRPQMAVAGRKASVLSRSDVVD</sequence>
<evidence type="ECO:0000313" key="2">
    <source>
        <dbReference type="Proteomes" id="UP001159659"/>
    </source>
</evidence>
<accession>A0AAV0T6E8</accession>
<dbReference type="AlphaFoldDB" id="A0AAV0T6E8"/>
<evidence type="ECO:0000313" key="1">
    <source>
        <dbReference type="EMBL" id="CAI5712969.1"/>
    </source>
</evidence>
<protein>
    <submittedName>
        <fullName evidence="1">Uncharacterized protein</fullName>
    </submittedName>
</protein>
<dbReference type="EMBL" id="CANTFK010000289">
    <property type="protein sequence ID" value="CAI5712969.1"/>
    <property type="molecule type" value="Genomic_DNA"/>
</dbReference>
<proteinExistence type="predicted"/>
<reference evidence="1" key="1">
    <citation type="submission" date="2022-12" db="EMBL/GenBank/DDBJ databases">
        <authorList>
            <person name="Webb A."/>
        </authorList>
    </citation>
    <scope>NUCLEOTIDE SEQUENCE</scope>
    <source>
        <strain evidence="1">Pf2</strain>
    </source>
</reference>